<comment type="caution">
    <text evidence="6">The sequence shown here is derived from an EMBL/GenBank/DDBJ whole genome shotgun (WGS) entry which is preliminary data.</text>
</comment>
<evidence type="ECO:0000256" key="4">
    <source>
        <dbReference type="ARBA" id="ARBA00022833"/>
    </source>
</evidence>
<sequence>MDEWHPIEGVANAEILALINKPSITNSNAYLLRTPQRLVIFDPGADPAQIDRLNTLVAGVLEEAQREVFLILTHAHIDHFAGVERLRTGAGKPWTLVHHEGARAIRAKDRRHTLAILYRKFEVPDLAVDATLFGPETLPGLRREQRPGPDGQPIPVEILPLGPGVDLEIYATPGHSSCSCSFRIGRHLIIGDVTFGANPGLAGLIGWSSEGLTYSTRLLRQIIDEHAVSICWTGHGDAMSGALATKMLATVASQVASFGEIAVIDEERITLLRRFATELLHEIERLFTLIGARLMIVAHHLELLEETVEAARLESALNIDAVEAQLGEFRQFCSAFERGEQPELSVAMKAAATMTRLRRTVAEYRQTETGSLSPAARAEHLVDAFLQAIRGLSFQDAITPVNLAEMVDKLVAAEQSPPFGVDDFMAASDDDEAFRRLLVGNLSSASILRGRDIVVRHDRSEAWDGTAAANVPWLQNILLSTLEAMAAAEANKRIDIIVAKAAGSVAIGIATDPPGPPLPAVRTELYHRTMQQMGGGYEIEDGAVVIKLRLAGAL</sequence>
<reference evidence="6 7" key="1">
    <citation type="submission" date="2015-12" db="EMBL/GenBank/DDBJ databases">
        <title>Draft genome sequence of Mesorhizobium sp. UFLA 01-765, a multitolerant efficient symbiont and plant-growth promoting strain isolated from Zn-mining soil using Leucaena leucocephala as a trap plant.</title>
        <authorList>
            <person name="Rangel W.M."/>
            <person name="Thijs S."/>
            <person name="Longatti S.M."/>
            <person name="Moreira F.M."/>
            <person name="Weyens N."/>
            <person name="Vangronsveld J."/>
            <person name="Van Hamme J.D."/>
            <person name="Bottos E.M."/>
            <person name="Rineau F."/>
        </authorList>
    </citation>
    <scope>NUCLEOTIDE SEQUENCE [LARGE SCALE GENOMIC DNA]</scope>
    <source>
        <strain evidence="6 7">UFLA 01-765</strain>
    </source>
</reference>
<evidence type="ECO:0000259" key="5">
    <source>
        <dbReference type="SMART" id="SM00849"/>
    </source>
</evidence>
<keyword evidence="3" id="KW-0378">Hydrolase</keyword>
<dbReference type="InterPro" id="IPR051453">
    <property type="entry name" value="MBL_Glyoxalase_II"/>
</dbReference>
<proteinExistence type="predicted"/>
<dbReference type="EMBL" id="LPWA01000120">
    <property type="protein sequence ID" value="KUM25312.1"/>
    <property type="molecule type" value="Genomic_DNA"/>
</dbReference>
<dbReference type="PANTHER" id="PTHR46233:SF3">
    <property type="entry name" value="HYDROXYACYLGLUTATHIONE HYDROLASE GLOC"/>
    <property type="match status" value="1"/>
</dbReference>
<keyword evidence="4" id="KW-0862">Zinc</keyword>
<evidence type="ECO:0000313" key="6">
    <source>
        <dbReference type="EMBL" id="KUM25312.1"/>
    </source>
</evidence>
<dbReference type="PANTHER" id="PTHR46233">
    <property type="entry name" value="HYDROXYACYLGLUTATHIONE HYDROLASE GLOC"/>
    <property type="match status" value="1"/>
</dbReference>
<dbReference type="SMART" id="SM00849">
    <property type="entry name" value="Lactamase_B"/>
    <property type="match status" value="1"/>
</dbReference>
<evidence type="ECO:0000313" key="7">
    <source>
        <dbReference type="Proteomes" id="UP000053176"/>
    </source>
</evidence>
<protein>
    <recommendedName>
        <fullName evidence="5">Metallo-beta-lactamase domain-containing protein</fullName>
    </recommendedName>
</protein>
<accession>A0A117N2Q0</accession>
<dbReference type="InterPro" id="IPR001279">
    <property type="entry name" value="Metallo-B-lactamas"/>
</dbReference>
<dbReference type="OrthoDB" id="9784009at2"/>
<evidence type="ECO:0000256" key="1">
    <source>
        <dbReference type="ARBA" id="ARBA00001947"/>
    </source>
</evidence>
<dbReference type="GO" id="GO:0046872">
    <property type="term" value="F:metal ion binding"/>
    <property type="evidence" value="ECO:0007669"/>
    <property type="project" value="UniProtKB-KW"/>
</dbReference>
<dbReference type="Gene3D" id="3.60.15.10">
    <property type="entry name" value="Ribonuclease Z/Hydroxyacylglutathione hydrolase-like"/>
    <property type="match status" value="1"/>
</dbReference>
<feature type="domain" description="Metallo-beta-lactamase" evidence="5">
    <location>
        <begin position="26"/>
        <end position="235"/>
    </location>
</feature>
<name>A0A117N2Q0_RHILI</name>
<dbReference type="InterPro" id="IPR036866">
    <property type="entry name" value="RibonucZ/Hydroxyglut_hydro"/>
</dbReference>
<evidence type="ECO:0000256" key="3">
    <source>
        <dbReference type="ARBA" id="ARBA00022801"/>
    </source>
</evidence>
<keyword evidence="2" id="KW-0479">Metal-binding</keyword>
<evidence type="ECO:0000256" key="2">
    <source>
        <dbReference type="ARBA" id="ARBA00022723"/>
    </source>
</evidence>
<gene>
    <name evidence="6" type="ORF">AU467_05085</name>
</gene>
<comment type="cofactor">
    <cofactor evidence="1">
        <name>Zn(2+)</name>
        <dbReference type="ChEBI" id="CHEBI:29105"/>
    </cofactor>
</comment>
<dbReference type="AlphaFoldDB" id="A0A117N2Q0"/>
<dbReference type="CDD" id="cd06262">
    <property type="entry name" value="metallo-hydrolase-like_MBL-fold"/>
    <property type="match status" value="1"/>
</dbReference>
<dbReference type="GO" id="GO:0016787">
    <property type="term" value="F:hydrolase activity"/>
    <property type="evidence" value="ECO:0007669"/>
    <property type="project" value="UniProtKB-KW"/>
</dbReference>
<dbReference type="SUPFAM" id="SSF56281">
    <property type="entry name" value="Metallo-hydrolase/oxidoreductase"/>
    <property type="match status" value="1"/>
</dbReference>
<organism evidence="6 7">
    <name type="scientific">Rhizobium loti</name>
    <name type="common">Mesorhizobium loti</name>
    <dbReference type="NCBI Taxonomy" id="381"/>
    <lineage>
        <taxon>Bacteria</taxon>
        <taxon>Pseudomonadati</taxon>
        <taxon>Pseudomonadota</taxon>
        <taxon>Alphaproteobacteria</taxon>
        <taxon>Hyphomicrobiales</taxon>
        <taxon>Phyllobacteriaceae</taxon>
        <taxon>Mesorhizobium</taxon>
    </lineage>
</organism>
<dbReference type="Pfam" id="PF00753">
    <property type="entry name" value="Lactamase_B"/>
    <property type="match status" value="1"/>
</dbReference>
<dbReference type="Proteomes" id="UP000053176">
    <property type="component" value="Unassembled WGS sequence"/>
</dbReference>